<reference evidence="8 9" key="1">
    <citation type="submission" date="2016-08" db="EMBL/GenBank/DDBJ databases">
        <authorList>
            <person name="Seilhamer J.J."/>
        </authorList>
    </citation>
    <scope>NUCLEOTIDE SEQUENCE [LARGE SCALE GENOMIC DNA]</scope>
    <source>
        <strain evidence="8 9">DX4</strain>
    </source>
</reference>
<dbReference type="AlphaFoldDB" id="A0A1D7QBA4"/>
<keyword evidence="3" id="KW-0732">Signal</keyword>
<dbReference type="KEGG" id="psty:BFS30_01445"/>
<dbReference type="OrthoDB" id="653598at2"/>
<organism evidence="8 9">
    <name type="scientific">Pedobacter steynii</name>
    <dbReference type="NCBI Taxonomy" id="430522"/>
    <lineage>
        <taxon>Bacteria</taxon>
        <taxon>Pseudomonadati</taxon>
        <taxon>Bacteroidota</taxon>
        <taxon>Sphingobacteriia</taxon>
        <taxon>Sphingobacteriales</taxon>
        <taxon>Sphingobacteriaceae</taxon>
        <taxon>Pedobacter</taxon>
    </lineage>
</organism>
<dbReference type="Proteomes" id="UP000094313">
    <property type="component" value="Chromosome"/>
</dbReference>
<dbReference type="InterPro" id="IPR011990">
    <property type="entry name" value="TPR-like_helical_dom_sf"/>
</dbReference>
<gene>
    <name evidence="8" type="ORF">BFS30_01445</name>
</gene>
<evidence type="ECO:0008006" key="10">
    <source>
        <dbReference type="Google" id="ProtNLM"/>
    </source>
</evidence>
<comment type="subcellular location">
    <subcellularLocation>
        <location evidence="1">Cell outer membrane</location>
    </subcellularLocation>
</comment>
<dbReference type="EMBL" id="CP017141">
    <property type="protein sequence ID" value="AOM75951.1"/>
    <property type="molecule type" value="Genomic_DNA"/>
</dbReference>
<dbReference type="InterPro" id="IPR012944">
    <property type="entry name" value="SusD_RagB_dom"/>
</dbReference>
<comment type="similarity">
    <text evidence="2">Belongs to the SusD family.</text>
</comment>
<name>A0A1D7QBA4_9SPHI</name>
<evidence type="ECO:0000313" key="8">
    <source>
        <dbReference type="EMBL" id="AOM75951.1"/>
    </source>
</evidence>
<evidence type="ECO:0000256" key="5">
    <source>
        <dbReference type="ARBA" id="ARBA00023237"/>
    </source>
</evidence>
<accession>A0A1D7QBA4</accession>
<sequence length="458" mass="51604">MKSIYRIFIVMILFSLNSCQKYLDLKPDKKQVIPASLRDCQSLLNNVTLLSNTYPLGIEVSSDDYILTFPVWNSINQNDKEAYVWQTDANINVSNWFSPYSTILVTNQILETLGEITPTQSEQLQWNKLKGAALLLRALNFYCLAQIFAKPYDPATSGQDLGIPLKLTSSISEESNRGTVQQTYSRIVQDLTEAVALLPEGQPIDRVTRSIAMPVKAAGFAALARIYLTMGDYPNAFKNADASLKQYNVLMEFKNLDFTLDNPISPYNQEVIYNLIGSGNVPIFSGGVPETLYKSYAEGDLRRDIFYKNNGDGTYNFKGAYYTGSIFNGLATDELYLIRAECSARAGNIADAMKDVNDLLRTRWAVNSVTGKTMYVDQIAANASVALDIVIAERRKELPYRGLRWTDLRRLNKEGHFAVTLTRTLNSQIYTLPPKDPRYTLLIPREVLERVNLPQNPR</sequence>
<evidence type="ECO:0000256" key="2">
    <source>
        <dbReference type="ARBA" id="ARBA00006275"/>
    </source>
</evidence>
<keyword evidence="5" id="KW-0998">Cell outer membrane</keyword>
<dbReference type="InterPro" id="IPR033985">
    <property type="entry name" value="SusD-like_N"/>
</dbReference>
<dbReference type="Pfam" id="PF07980">
    <property type="entry name" value="SusD_RagB"/>
    <property type="match status" value="1"/>
</dbReference>
<feature type="domain" description="RagB/SusD" evidence="6">
    <location>
        <begin position="334"/>
        <end position="412"/>
    </location>
</feature>
<dbReference type="Pfam" id="PF14322">
    <property type="entry name" value="SusD-like_3"/>
    <property type="match status" value="1"/>
</dbReference>
<dbReference type="Gene3D" id="1.25.40.390">
    <property type="match status" value="2"/>
</dbReference>
<dbReference type="GO" id="GO:0009279">
    <property type="term" value="C:cell outer membrane"/>
    <property type="evidence" value="ECO:0007669"/>
    <property type="project" value="UniProtKB-SubCell"/>
</dbReference>
<keyword evidence="9" id="KW-1185">Reference proteome</keyword>
<dbReference type="SUPFAM" id="SSF48452">
    <property type="entry name" value="TPR-like"/>
    <property type="match status" value="1"/>
</dbReference>
<keyword evidence="4" id="KW-0472">Membrane</keyword>
<evidence type="ECO:0000259" key="6">
    <source>
        <dbReference type="Pfam" id="PF07980"/>
    </source>
</evidence>
<evidence type="ECO:0000256" key="1">
    <source>
        <dbReference type="ARBA" id="ARBA00004442"/>
    </source>
</evidence>
<proteinExistence type="inferred from homology"/>
<evidence type="ECO:0000256" key="4">
    <source>
        <dbReference type="ARBA" id="ARBA00023136"/>
    </source>
</evidence>
<evidence type="ECO:0000259" key="7">
    <source>
        <dbReference type="Pfam" id="PF14322"/>
    </source>
</evidence>
<dbReference type="RefSeq" id="WP_069377648.1">
    <property type="nucleotide sequence ID" value="NZ_CP017141.1"/>
</dbReference>
<evidence type="ECO:0000256" key="3">
    <source>
        <dbReference type="ARBA" id="ARBA00022729"/>
    </source>
</evidence>
<evidence type="ECO:0000313" key="9">
    <source>
        <dbReference type="Proteomes" id="UP000094313"/>
    </source>
</evidence>
<protein>
    <recommendedName>
        <fullName evidence="10">SusD family protein</fullName>
    </recommendedName>
</protein>
<feature type="domain" description="SusD-like N-terminal" evidence="7">
    <location>
        <begin position="21"/>
        <end position="228"/>
    </location>
</feature>